<proteinExistence type="predicted"/>
<feature type="compositionally biased region" description="Basic and acidic residues" evidence="1">
    <location>
        <begin position="127"/>
        <end position="148"/>
    </location>
</feature>
<feature type="non-terminal residue" evidence="2">
    <location>
        <position position="1"/>
    </location>
</feature>
<name>A0A7K5JE39_TOXRE</name>
<organism evidence="2 3">
    <name type="scientific">Toxostoma redivivum</name>
    <name type="common">California thrasher</name>
    <dbReference type="NCBI Taxonomy" id="99882"/>
    <lineage>
        <taxon>Eukaryota</taxon>
        <taxon>Metazoa</taxon>
        <taxon>Chordata</taxon>
        <taxon>Craniata</taxon>
        <taxon>Vertebrata</taxon>
        <taxon>Euteleostomi</taxon>
        <taxon>Archelosauria</taxon>
        <taxon>Archosauria</taxon>
        <taxon>Dinosauria</taxon>
        <taxon>Saurischia</taxon>
        <taxon>Theropoda</taxon>
        <taxon>Coelurosauria</taxon>
        <taxon>Aves</taxon>
        <taxon>Neognathae</taxon>
        <taxon>Neoaves</taxon>
        <taxon>Telluraves</taxon>
        <taxon>Australaves</taxon>
        <taxon>Passeriformes</taxon>
        <taxon>Mimidae</taxon>
        <taxon>Toxostoma</taxon>
    </lineage>
</organism>
<accession>A0A7K5JE39</accession>
<dbReference type="AlphaFoldDB" id="A0A7K5JE39"/>
<evidence type="ECO:0000313" key="3">
    <source>
        <dbReference type="Proteomes" id="UP000523146"/>
    </source>
</evidence>
<feature type="compositionally biased region" description="Basic and acidic residues" evidence="1">
    <location>
        <begin position="18"/>
        <end position="27"/>
    </location>
</feature>
<feature type="non-terminal residue" evidence="2">
    <location>
        <position position="171"/>
    </location>
</feature>
<reference evidence="2 3" key="1">
    <citation type="submission" date="2019-09" db="EMBL/GenBank/DDBJ databases">
        <title>Bird 10,000 Genomes (B10K) Project - Family phase.</title>
        <authorList>
            <person name="Zhang G."/>
        </authorList>
    </citation>
    <scope>NUCLEOTIDE SEQUENCE [LARGE SCALE GENOMIC DNA]</scope>
    <source>
        <strain evidence="2">B10K-DU-002-15</strain>
        <tissue evidence="2">Muscle</tissue>
    </source>
</reference>
<evidence type="ECO:0000256" key="1">
    <source>
        <dbReference type="SAM" id="MobiDB-lite"/>
    </source>
</evidence>
<feature type="region of interest" description="Disordered" evidence="1">
    <location>
        <begin position="1"/>
        <end position="171"/>
    </location>
</feature>
<feature type="compositionally biased region" description="Polar residues" evidence="1">
    <location>
        <begin position="89"/>
        <end position="101"/>
    </location>
</feature>
<feature type="compositionally biased region" description="Basic and acidic residues" evidence="1">
    <location>
        <begin position="155"/>
        <end position="171"/>
    </location>
</feature>
<comment type="caution">
    <text evidence="2">The sequence shown here is derived from an EMBL/GenBank/DDBJ whole genome shotgun (WGS) entry which is preliminary data.</text>
</comment>
<dbReference type="EMBL" id="VXBI01013935">
    <property type="protein sequence ID" value="NWS92178.1"/>
    <property type="molecule type" value="Genomic_DNA"/>
</dbReference>
<keyword evidence="3" id="KW-1185">Reference proteome</keyword>
<evidence type="ECO:0000313" key="2">
    <source>
        <dbReference type="EMBL" id="NWS92178.1"/>
    </source>
</evidence>
<dbReference type="Proteomes" id="UP000523146">
    <property type="component" value="Unassembled WGS sequence"/>
</dbReference>
<gene>
    <name evidence="2" type="primary">Gpr179_1</name>
    <name evidence="2" type="ORF">TOXRED_R16029</name>
</gene>
<sequence length="171" mass="18499">KSPSTESLRAEICPWESQDSKSSDKAEICPWEGAEAPSQQPKAKQVPAGGSKGDKRITRQAALASPDRPLDSRDRVSILSICPWESPDTEQPSTKPQTGSSELPKAAAGKSQSTESLRAEICPWESQDSKSSDKTEICPWEVDNKPQLEKGTAPGKERLPGREASKALEKS</sequence>
<protein>
    <submittedName>
        <fullName evidence="2">GP179 protein</fullName>
    </submittedName>
</protein>